<feature type="domain" description="HTH gntR-type" evidence="4">
    <location>
        <begin position="15"/>
        <end position="83"/>
    </location>
</feature>
<dbReference type="SUPFAM" id="SSF46785">
    <property type="entry name" value="Winged helix' DNA-binding domain"/>
    <property type="match status" value="1"/>
</dbReference>
<sequence length="348" mass="40595">MNLLKDLKFKKSNKTPLYLQIANSLTYNISKGSIKMNEKLPSINVFSKEYKVSRDTVEKAYNVLKDKKIIIGIKGKGVYINRTKLISKINILFLVNKLSTYKLETYHSFLKNISNEYHTDFEIYNSEKSFCVNLMEKNKMRYDYYVIIPHFKCTNVNQINIKNDALKAITSIPREKLVLMDNNELTIDGDIIEIYQDFENDIYNALKNGLKKTANYKRLNLVIPEGKTYPYFHKIRRGFIKFCNEHLFNFKILNKIQEDESINSRQLFITISDDDLVKLLDIIKTKRLTIGQDVGIISYNETPFKRLLDIAVISTDFEKMGETAADMIINNKKGKIKNPFTLIDRNSI</sequence>
<dbReference type="GO" id="GO:0003677">
    <property type="term" value="F:DNA binding"/>
    <property type="evidence" value="ECO:0007669"/>
    <property type="project" value="UniProtKB-KW"/>
</dbReference>
<dbReference type="Pfam" id="PF13377">
    <property type="entry name" value="Peripla_BP_3"/>
    <property type="match status" value="1"/>
</dbReference>
<dbReference type="EMBL" id="SORL01000007">
    <property type="protein sequence ID" value="TDY64121.1"/>
    <property type="molecule type" value="Genomic_DNA"/>
</dbReference>
<evidence type="ECO:0000256" key="3">
    <source>
        <dbReference type="ARBA" id="ARBA00023163"/>
    </source>
</evidence>
<evidence type="ECO:0000256" key="2">
    <source>
        <dbReference type="ARBA" id="ARBA00023125"/>
    </source>
</evidence>
<dbReference type="InterPro" id="IPR036388">
    <property type="entry name" value="WH-like_DNA-bd_sf"/>
</dbReference>
<evidence type="ECO:0000256" key="1">
    <source>
        <dbReference type="ARBA" id="ARBA00023015"/>
    </source>
</evidence>
<dbReference type="GO" id="GO:0003700">
    <property type="term" value="F:DNA-binding transcription factor activity"/>
    <property type="evidence" value="ECO:0007669"/>
    <property type="project" value="InterPro"/>
</dbReference>
<dbReference type="Gene3D" id="3.40.50.2300">
    <property type="match status" value="2"/>
</dbReference>
<keyword evidence="3" id="KW-0804">Transcription</keyword>
<dbReference type="PANTHER" id="PTHR38445:SF10">
    <property type="entry name" value="GNTR-FAMILY TRANSCRIPTIONAL REGULATOR"/>
    <property type="match status" value="1"/>
</dbReference>
<name>A0A4V3HH67_9FLAO</name>
<dbReference type="SMART" id="SM00345">
    <property type="entry name" value="HTH_GNTR"/>
    <property type="match status" value="1"/>
</dbReference>
<comment type="caution">
    <text evidence="5">The sequence shown here is derived from an EMBL/GenBank/DDBJ whole genome shotgun (WGS) entry which is preliminary data.</text>
</comment>
<dbReference type="SUPFAM" id="SSF53822">
    <property type="entry name" value="Periplasmic binding protein-like I"/>
    <property type="match status" value="1"/>
</dbReference>
<dbReference type="InterPro" id="IPR046335">
    <property type="entry name" value="LacI/GalR-like_sensor"/>
</dbReference>
<evidence type="ECO:0000259" key="4">
    <source>
        <dbReference type="PROSITE" id="PS50949"/>
    </source>
</evidence>
<keyword evidence="6" id="KW-1185">Reference proteome</keyword>
<reference evidence="5 6" key="1">
    <citation type="submission" date="2019-03" db="EMBL/GenBank/DDBJ databases">
        <title>Genomic Encyclopedia of Type Strains, Phase III (KMG-III): the genomes of soil and plant-associated and newly described type strains.</title>
        <authorList>
            <person name="Whitman W."/>
        </authorList>
    </citation>
    <scope>NUCLEOTIDE SEQUENCE [LARGE SCALE GENOMIC DNA]</scope>
    <source>
        <strain evidence="5 6">CECT 8301</strain>
    </source>
</reference>
<dbReference type="AlphaFoldDB" id="A0A4V3HH67"/>
<dbReference type="InterPro" id="IPR028082">
    <property type="entry name" value="Peripla_BP_I"/>
</dbReference>
<protein>
    <submittedName>
        <fullName evidence="5">Substrate-binding family protein</fullName>
    </submittedName>
</protein>
<evidence type="ECO:0000313" key="6">
    <source>
        <dbReference type="Proteomes" id="UP000294824"/>
    </source>
</evidence>
<dbReference type="Gene3D" id="1.10.10.10">
    <property type="entry name" value="Winged helix-like DNA-binding domain superfamily/Winged helix DNA-binding domain"/>
    <property type="match status" value="1"/>
</dbReference>
<dbReference type="CDD" id="cd07377">
    <property type="entry name" value="WHTH_GntR"/>
    <property type="match status" value="1"/>
</dbReference>
<evidence type="ECO:0000313" key="5">
    <source>
        <dbReference type="EMBL" id="TDY64121.1"/>
    </source>
</evidence>
<gene>
    <name evidence="5" type="ORF">DFQ06_1024</name>
</gene>
<accession>A0A4V3HH67</accession>
<dbReference type="PANTHER" id="PTHR38445">
    <property type="entry name" value="HTH-TYPE TRANSCRIPTIONAL REPRESSOR YTRA"/>
    <property type="match status" value="1"/>
</dbReference>
<dbReference type="PROSITE" id="PS50949">
    <property type="entry name" value="HTH_GNTR"/>
    <property type="match status" value="1"/>
</dbReference>
<dbReference type="RefSeq" id="WP_133966351.1">
    <property type="nucleotide sequence ID" value="NZ_SORL01000007.1"/>
</dbReference>
<keyword evidence="2" id="KW-0238">DNA-binding</keyword>
<organism evidence="5 6">
    <name type="scientific">Algibacter lectus</name>
    <dbReference type="NCBI Taxonomy" id="221126"/>
    <lineage>
        <taxon>Bacteria</taxon>
        <taxon>Pseudomonadati</taxon>
        <taxon>Bacteroidota</taxon>
        <taxon>Flavobacteriia</taxon>
        <taxon>Flavobacteriales</taxon>
        <taxon>Flavobacteriaceae</taxon>
        <taxon>Algibacter</taxon>
    </lineage>
</organism>
<dbReference type="InterPro" id="IPR036390">
    <property type="entry name" value="WH_DNA-bd_sf"/>
</dbReference>
<dbReference type="Pfam" id="PF00392">
    <property type="entry name" value="GntR"/>
    <property type="match status" value="1"/>
</dbReference>
<keyword evidence="1" id="KW-0805">Transcription regulation</keyword>
<dbReference type="Proteomes" id="UP000294824">
    <property type="component" value="Unassembled WGS sequence"/>
</dbReference>
<proteinExistence type="predicted"/>
<dbReference type="InterPro" id="IPR000524">
    <property type="entry name" value="Tscrpt_reg_HTH_GntR"/>
</dbReference>